<dbReference type="Gene3D" id="1.10.3090.10">
    <property type="entry name" value="cca-adding enzyme, domain 2"/>
    <property type="match status" value="1"/>
</dbReference>
<proteinExistence type="predicted"/>
<keyword evidence="3" id="KW-0378">Hydrolase</keyword>
<gene>
    <name evidence="7" type="primary">glnD</name>
    <name evidence="7" type="ordered locus">DIP1534</name>
</gene>
<dbReference type="InterPro" id="IPR010043">
    <property type="entry name" value="UTase/UR"/>
</dbReference>
<dbReference type="InterPro" id="IPR003607">
    <property type="entry name" value="HD/PDEase_dom"/>
</dbReference>
<dbReference type="Pfam" id="PF03445">
    <property type="entry name" value="DUF294"/>
    <property type="match status" value="1"/>
</dbReference>
<dbReference type="EC" id="2.7.7.59" evidence="7"/>
<dbReference type="AlphaFoldDB" id="Q6NGI1"/>
<keyword evidence="5" id="KW-0511">Multifunctional enzyme</keyword>
<evidence type="ECO:0000259" key="6">
    <source>
        <dbReference type="PROSITE" id="PS51831"/>
    </source>
</evidence>
<keyword evidence="4" id="KW-0460">Magnesium</keyword>
<dbReference type="SUPFAM" id="SSF81593">
    <property type="entry name" value="Nucleotidyltransferase substrate binding subunit/domain"/>
    <property type="match status" value="1"/>
</dbReference>
<evidence type="ECO:0000256" key="2">
    <source>
        <dbReference type="ARBA" id="ARBA00022695"/>
    </source>
</evidence>
<evidence type="ECO:0000256" key="3">
    <source>
        <dbReference type="ARBA" id="ARBA00022801"/>
    </source>
</evidence>
<dbReference type="GO" id="GO:0008773">
    <property type="term" value="F:[protein-PII] uridylyltransferase activity"/>
    <property type="evidence" value="ECO:0007669"/>
    <property type="project" value="UniProtKB-EC"/>
</dbReference>
<dbReference type="GO" id="GO:0016787">
    <property type="term" value="F:hydrolase activity"/>
    <property type="evidence" value="ECO:0007669"/>
    <property type="project" value="UniProtKB-KW"/>
</dbReference>
<dbReference type="CDD" id="cd00077">
    <property type="entry name" value="HDc"/>
    <property type="match status" value="1"/>
</dbReference>
<dbReference type="Pfam" id="PF01966">
    <property type="entry name" value="HD"/>
    <property type="match status" value="1"/>
</dbReference>
<dbReference type="EMBL" id="BX248358">
    <property type="protein sequence ID" value="CAE50060.1"/>
    <property type="molecule type" value="Genomic_DNA"/>
</dbReference>
<evidence type="ECO:0000313" key="7">
    <source>
        <dbReference type="EMBL" id="CAE50060.1"/>
    </source>
</evidence>
<name>Q6NGI1_CORDI</name>
<dbReference type="PANTHER" id="PTHR47320">
    <property type="entry name" value="BIFUNCTIONAL URIDYLYLTRANSFERASE/URIDYLYL-REMOVING ENZYME"/>
    <property type="match status" value="1"/>
</dbReference>
<sequence>MSMMPFSATPADIRERACEQALAVISQLQIPPSCAIAATGSLARREMTSYSDIDLILLHPEGSIPSGLEHFWYPIWDAKIRLDYTVRTPKECADMISAEPTAALALLDISHCSGDPQLTATTRCVVLEQWRRELKKNFNDVTDTAIARWNRSGSVVDMTHPDLKHGRGGLRDIELIRALALGNLCDKRPLGEERQLLLNIRTMLHQHAGRARDVLDPEFAVDVALDLGCEDRYDLSRSLAKAARTIDDATNAALSTARNLLPRRSSVRKAVRRPVDIDVVEVDGTLALSRTPNLEDPSLVLRVAAASARTGMTISESAWKQLETVPSMPPTWPSAAASNFFALLSSSVHSQRVIRELDEHGFWSAMIPQWEHIRGRMPRESVHIHTIDVHSMVVTANCATQSIRVARPDLLFLAALFHDIGKGYGRRHEEVGAEFVVDMATTLRLNPSDTQIVETLVAQHTIIPHIVGRYNPTSTEAIDKLLDAVNYDLLTLDLLEALVEADAQGTAPGVWSAVLRYGTRELCAQARQRLTAIVPNPPSLSAVSPLSLTVVKDTLPTGKNYAAEVEWSGDYVREIVRVLALIAAKEWNIESAEIVVVSSDDEPASENGSVGVSARMRVYNRLGTRFDSAEFEQAYKSGVHSSLPPLDRGKCASFWVGNILEVRTTDRRAALGHLLGVLPDLKWARMSNPGATMIVQCELKDGFDRSKVERDVTRVLTNG</sequence>
<accession>Q6NGI1</accession>
<dbReference type="PROSITE" id="PS51831">
    <property type="entry name" value="HD"/>
    <property type="match status" value="1"/>
</dbReference>
<dbReference type="InterPro" id="IPR043519">
    <property type="entry name" value="NT_sf"/>
</dbReference>
<feature type="domain" description="HD" evidence="6">
    <location>
        <begin position="387"/>
        <end position="488"/>
    </location>
</feature>
<dbReference type="SUPFAM" id="SSF109604">
    <property type="entry name" value="HD-domain/PDEase-like"/>
    <property type="match status" value="1"/>
</dbReference>
<protein>
    <submittedName>
        <fullName evidence="7">[protein-PII] uridylyltransferase</fullName>
        <ecNumber evidence="7">2.7.7.59</ecNumber>
    </submittedName>
</protein>
<dbReference type="InterPro" id="IPR006674">
    <property type="entry name" value="HD_domain"/>
</dbReference>
<dbReference type="PANTHER" id="PTHR47320:SF1">
    <property type="entry name" value="BIFUNCTIONAL URIDYLYLTRANSFERASE_URIDYLYL-REMOVING ENZYME"/>
    <property type="match status" value="1"/>
</dbReference>
<dbReference type="HOGENOM" id="CLU_012833_2_0_11"/>
<dbReference type="SUPFAM" id="SSF81301">
    <property type="entry name" value="Nucleotidyltransferase"/>
    <property type="match status" value="1"/>
</dbReference>
<dbReference type="SMART" id="SM00471">
    <property type="entry name" value="HDc"/>
    <property type="match status" value="1"/>
</dbReference>
<evidence type="ECO:0000256" key="1">
    <source>
        <dbReference type="ARBA" id="ARBA00022679"/>
    </source>
</evidence>
<evidence type="ECO:0000256" key="4">
    <source>
        <dbReference type="ARBA" id="ARBA00022842"/>
    </source>
</evidence>
<reference evidence="7 8" key="1">
    <citation type="journal article" date="2003" name="Nucleic Acids Res.">
        <title>The complete genome sequence and analysis of Corynebacterium diphtheriae NCTC13129.</title>
        <authorList>
            <person name="Cerdeno-Tarraga A.M."/>
            <person name="Efstratiou A."/>
            <person name="Dover L.G."/>
            <person name="Holden M.T.G."/>
            <person name="Pallen M."/>
            <person name="Bentley S.D."/>
            <person name="Besra G.S."/>
            <person name="Churcher C."/>
            <person name="James K.D."/>
            <person name="De Zoysa A."/>
            <person name="Chillingworth T."/>
            <person name="Cronin A."/>
            <person name="Dowd L."/>
            <person name="Feltwell T."/>
            <person name="Hamlin N."/>
            <person name="Holroyd S."/>
            <person name="Jagels K."/>
            <person name="Moule S."/>
            <person name="Quail M.A."/>
            <person name="Rabbinowitsch E."/>
            <person name="Rutherford K."/>
            <person name="Thomson N.R."/>
            <person name="Unwin L."/>
            <person name="Whitehead S."/>
            <person name="Barrell B.G.Parkhill.J."/>
        </authorList>
    </citation>
    <scope>NUCLEOTIDE SEQUENCE [LARGE SCALE GENOMIC DNA]</scope>
    <source>
        <strain evidence="8">ATCC 700971 / NCTC 13129 / Biotype gravis</strain>
    </source>
</reference>
<evidence type="ECO:0000313" key="8">
    <source>
        <dbReference type="Proteomes" id="UP000002198"/>
    </source>
</evidence>
<keyword evidence="8" id="KW-1185">Reference proteome</keyword>
<evidence type="ECO:0000256" key="5">
    <source>
        <dbReference type="ARBA" id="ARBA00023268"/>
    </source>
</evidence>
<dbReference type="STRING" id="257309.DIP1534"/>
<dbReference type="Proteomes" id="UP000002198">
    <property type="component" value="Chromosome"/>
</dbReference>
<dbReference type="NCBIfam" id="NF001265">
    <property type="entry name" value="PRK00227.1"/>
    <property type="match status" value="1"/>
</dbReference>
<dbReference type="InterPro" id="IPR005105">
    <property type="entry name" value="GlnD_Uridyltrans_N"/>
</dbReference>
<keyword evidence="1 7" id="KW-0808">Transferase</keyword>
<keyword evidence="2 7" id="KW-0548">Nucleotidyltransferase</keyword>
<dbReference type="KEGG" id="cdi:DIP1534"/>
<organism evidence="7 8">
    <name type="scientific">Corynebacterium diphtheriae (strain ATCC 700971 / NCTC 13129 / Biotype gravis)</name>
    <dbReference type="NCBI Taxonomy" id="257309"/>
    <lineage>
        <taxon>Bacteria</taxon>
        <taxon>Bacillati</taxon>
        <taxon>Actinomycetota</taxon>
        <taxon>Actinomycetes</taxon>
        <taxon>Mycobacteriales</taxon>
        <taxon>Corynebacteriaceae</taxon>
        <taxon>Corynebacterium</taxon>
    </lineage>
</organism>